<name>X1BUL1_9ZZZZ</name>
<reference evidence="4" key="1">
    <citation type="journal article" date="2014" name="Front. Microbiol.">
        <title>High frequency of phylogenetically diverse reductive dehalogenase-homologous genes in deep subseafloor sedimentary metagenomes.</title>
        <authorList>
            <person name="Kawai M."/>
            <person name="Futagami T."/>
            <person name="Toyoda A."/>
            <person name="Takaki Y."/>
            <person name="Nishi S."/>
            <person name="Hori S."/>
            <person name="Arai W."/>
            <person name="Tsubouchi T."/>
            <person name="Morono Y."/>
            <person name="Uchiyama I."/>
            <person name="Ito T."/>
            <person name="Fujiyama A."/>
            <person name="Inagaki F."/>
            <person name="Takami H."/>
        </authorList>
    </citation>
    <scope>NUCLEOTIDE SEQUENCE</scope>
    <source>
        <strain evidence="4">Expedition CK06-06</strain>
    </source>
</reference>
<dbReference type="SUPFAM" id="SSF53178">
    <property type="entry name" value="Peptidyl-tRNA hydrolase-like"/>
    <property type="match status" value="1"/>
</dbReference>
<dbReference type="InterPro" id="IPR001328">
    <property type="entry name" value="Pept_tRNA_hydro"/>
</dbReference>
<proteinExistence type="predicted"/>
<evidence type="ECO:0000256" key="3">
    <source>
        <dbReference type="ARBA" id="ARBA00022884"/>
    </source>
</evidence>
<keyword evidence="2" id="KW-0378">Hydrolase</keyword>
<evidence type="ECO:0008006" key="5">
    <source>
        <dbReference type="Google" id="ProtNLM"/>
    </source>
</evidence>
<dbReference type="PANTHER" id="PTHR17224:SF1">
    <property type="entry name" value="PEPTIDYL-TRNA HYDROLASE"/>
    <property type="match status" value="1"/>
</dbReference>
<dbReference type="InterPro" id="IPR036416">
    <property type="entry name" value="Pept_tRNA_hydro_sf"/>
</dbReference>
<dbReference type="AlphaFoldDB" id="X1BUL1"/>
<accession>X1BUL1</accession>
<evidence type="ECO:0000256" key="2">
    <source>
        <dbReference type="ARBA" id="ARBA00022801"/>
    </source>
</evidence>
<protein>
    <recommendedName>
        <fullName evidence="5">Peptidyl-tRNA hydrolase</fullName>
    </recommendedName>
</protein>
<gene>
    <name evidence="4" type="ORF">S01H4_47465</name>
</gene>
<dbReference type="PANTHER" id="PTHR17224">
    <property type="entry name" value="PEPTIDYL-TRNA HYDROLASE"/>
    <property type="match status" value="1"/>
</dbReference>
<dbReference type="GO" id="GO:0004045">
    <property type="term" value="F:peptidyl-tRNA hydrolase activity"/>
    <property type="evidence" value="ECO:0007669"/>
    <property type="project" value="InterPro"/>
</dbReference>
<comment type="caution">
    <text evidence="4">The sequence shown here is derived from an EMBL/GenBank/DDBJ whole genome shotgun (WGS) entry which is preliminary data.</text>
</comment>
<dbReference type="Gene3D" id="3.40.50.1470">
    <property type="entry name" value="Peptidyl-tRNA hydrolase"/>
    <property type="match status" value="1"/>
</dbReference>
<dbReference type="GO" id="GO:0000049">
    <property type="term" value="F:tRNA binding"/>
    <property type="evidence" value="ECO:0007669"/>
    <property type="project" value="UniProtKB-KW"/>
</dbReference>
<dbReference type="Pfam" id="PF01195">
    <property type="entry name" value="Pept_tRNA_hydro"/>
    <property type="match status" value="1"/>
</dbReference>
<evidence type="ECO:0000313" key="4">
    <source>
        <dbReference type="EMBL" id="GAG99434.1"/>
    </source>
</evidence>
<organism evidence="4">
    <name type="scientific">marine sediment metagenome</name>
    <dbReference type="NCBI Taxonomy" id="412755"/>
    <lineage>
        <taxon>unclassified sequences</taxon>
        <taxon>metagenomes</taxon>
        <taxon>ecological metagenomes</taxon>
    </lineage>
</organism>
<keyword evidence="1" id="KW-0820">tRNA-binding</keyword>
<sequence length="89" mass="9981">FVIHDDLDLELGTYKIQFGIGPKVHNGLLSIYESLGTDRFWHVRVGIDGRGGSRNISGSDYVLGKFSPKQKKIILEINNKIIADLKKLI</sequence>
<evidence type="ECO:0000256" key="1">
    <source>
        <dbReference type="ARBA" id="ARBA00022555"/>
    </source>
</evidence>
<feature type="non-terminal residue" evidence="4">
    <location>
        <position position="1"/>
    </location>
</feature>
<dbReference type="EMBL" id="BART01026648">
    <property type="protein sequence ID" value="GAG99434.1"/>
    <property type="molecule type" value="Genomic_DNA"/>
</dbReference>
<keyword evidence="3" id="KW-0694">RNA-binding</keyword>